<dbReference type="AlphaFoldDB" id="A0AAD5SVP5"/>
<dbReference type="GO" id="GO:0006506">
    <property type="term" value="P:GPI anchor biosynthetic process"/>
    <property type="evidence" value="ECO:0007669"/>
    <property type="project" value="TreeGrafter"/>
</dbReference>
<keyword evidence="3" id="KW-1185">Reference proteome</keyword>
<gene>
    <name evidence="2" type="ORF">HK100_002465</name>
</gene>
<proteinExistence type="predicted"/>
<evidence type="ECO:0000313" key="2">
    <source>
        <dbReference type="EMBL" id="KAJ3112055.1"/>
    </source>
</evidence>
<reference evidence="2" key="1">
    <citation type="submission" date="2020-05" db="EMBL/GenBank/DDBJ databases">
        <title>Phylogenomic resolution of chytrid fungi.</title>
        <authorList>
            <person name="Stajich J.E."/>
            <person name="Amses K."/>
            <person name="Simmons R."/>
            <person name="Seto K."/>
            <person name="Myers J."/>
            <person name="Bonds A."/>
            <person name="Quandt C.A."/>
            <person name="Barry K."/>
            <person name="Liu P."/>
            <person name="Grigoriev I."/>
            <person name="Longcore J.E."/>
            <person name="James T.Y."/>
        </authorList>
    </citation>
    <scope>NUCLEOTIDE SEQUENCE</scope>
    <source>
        <strain evidence="2">JEL0513</strain>
    </source>
</reference>
<keyword evidence="1" id="KW-1133">Transmembrane helix</keyword>
<dbReference type="PANTHER" id="PTHR45871:SF1">
    <property type="entry name" value="PHOSPHATIDYLINOSITOL N-ACETYLGLUCOSAMINYLTRANSFERASE SUBUNIT A"/>
    <property type="match status" value="1"/>
</dbReference>
<feature type="non-terminal residue" evidence="2">
    <location>
        <position position="1"/>
    </location>
</feature>
<evidence type="ECO:0000313" key="3">
    <source>
        <dbReference type="Proteomes" id="UP001211907"/>
    </source>
</evidence>
<keyword evidence="1" id="KW-0472">Membrane</keyword>
<comment type="caution">
    <text evidence="2">The sequence shown here is derived from an EMBL/GenBank/DDBJ whole genome shotgun (WGS) entry which is preliminary data.</text>
</comment>
<evidence type="ECO:0000256" key="1">
    <source>
        <dbReference type="SAM" id="Phobius"/>
    </source>
</evidence>
<dbReference type="GO" id="GO:0000506">
    <property type="term" value="C:glycosylphosphatidylinositol-N-acetylglucosaminyltransferase (GPI-GnT) complex"/>
    <property type="evidence" value="ECO:0007669"/>
    <property type="project" value="TreeGrafter"/>
</dbReference>
<sequence>LVNSVKIAIDRVQNRPSDPYKLHNEIRSMYSWSNVAERTERVYNRVMRPTQGNIQKNYSNNEGDDDTNKESLFADRLLRFNRVGVWAGKFSIMIITVSHLFYVFLEWFVPRDSIEVAEDFWVEDFEEIE</sequence>
<name>A0AAD5SVP5_9FUNG</name>
<accession>A0AAD5SVP5</accession>
<keyword evidence="1" id="KW-0812">Transmembrane</keyword>
<dbReference type="GO" id="GO:0017176">
    <property type="term" value="F:phosphatidylinositol N-acetylglucosaminyltransferase activity"/>
    <property type="evidence" value="ECO:0007669"/>
    <property type="project" value="TreeGrafter"/>
</dbReference>
<dbReference type="Proteomes" id="UP001211907">
    <property type="component" value="Unassembled WGS sequence"/>
</dbReference>
<feature type="transmembrane region" description="Helical" evidence="1">
    <location>
        <begin position="86"/>
        <end position="105"/>
    </location>
</feature>
<organism evidence="2 3">
    <name type="scientific">Physocladia obscura</name>
    <dbReference type="NCBI Taxonomy" id="109957"/>
    <lineage>
        <taxon>Eukaryota</taxon>
        <taxon>Fungi</taxon>
        <taxon>Fungi incertae sedis</taxon>
        <taxon>Chytridiomycota</taxon>
        <taxon>Chytridiomycota incertae sedis</taxon>
        <taxon>Chytridiomycetes</taxon>
        <taxon>Chytridiales</taxon>
        <taxon>Chytriomycetaceae</taxon>
        <taxon>Physocladia</taxon>
    </lineage>
</organism>
<protein>
    <submittedName>
        <fullName evidence="2">Uncharacterized protein</fullName>
    </submittedName>
</protein>
<dbReference type="PANTHER" id="PTHR45871">
    <property type="entry name" value="N-ACETYLGLUCOSAMINYL-PHOSPHATIDYLINOSITOL BIOSYNTHETIC PROTEIN"/>
    <property type="match status" value="1"/>
</dbReference>
<dbReference type="EMBL" id="JADGJH010001577">
    <property type="protein sequence ID" value="KAJ3112055.1"/>
    <property type="molecule type" value="Genomic_DNA"/>
</dbReference>